<comment type="caution">
    <text evidence="4">The sequence shown here is derived from an EMBL/GenBank/DDBJ whole genome shotgun (WGS) entry which is preliminary data.</text>
</comment>
<dbReference type="EMBL" id="JADBDZ010000001">
    <property type="protein sequence ID" value="MBE1537815.1"/>
    <property type="molecule type" value="Genomic_DNA"/>
</dbReference>
<proteinExistence type="predicted"/>
<reference evidence="4 5" key="1">
    <citation type="submission" date="2020-10" db="EMBL/GenBank/DDBJ databases">
        <title>Sequencing the genomes of 1000 actinobacteria strains.</title>
        <authorList>
            <person name="Klenk H.-P."/>
        </authorList>
    </citation>
    <scope>NUCLEOTIDE SEQUENCE [LARGE SCALE GENOMIC DNA]</scope>
    <source>
        <strain evidence="4 5">DSM 46744</strain>
    </source>
</reference>
<dbReference type="InterPro" id="IPR036736">
    <property type="entry name" value="ACP-like_sf"/>
</dbReference>
<name>A0ABR9K4T0_9ACTN</name>
<dbReference type="PROSITE" id="PS00012">
    <property type="entry name" value="PHOSPHOPANTETHEINE"/>
    <property type="match status" value="1"/>
</dbReference>
<dbReference type="SUPFAM" id="SSF47336">
    <property type="entry name" value="ACP-like"/>
    <property type="match status" value="1"/>
</dbReference>
<evidence type="ECO:0000256" key="1">
    <source>
        <dbReference type="ARBA" id="ARBA00022450"/>
    </source>
</evidence>
<dbReference type="Proteomes" id="UP000627838">
    <property type="component" value="Unassembled WGS sequence"/>
</dbReference>
<dbReference type="RefSeq" id="WP_192763617.1">
    <property type="nucleotide sequence ID" value="NZ_JADBDZ010000001.1"/>
</dbReference>
<organism evidence="4 5">
    <name type="scientific">Actinomadura algeriensis</name>
    <dbReference type="NCBI Taxonomy" id="1679523"/>
    <lineage>
        <taxon>Bacteria</taxon>
        <taxon>Bacillati</taxon>
        <taxon>Actinomycetota</taxon>
        <taxon>Actinomycetes</taxon>
        <taxon>Streptosporangiales</taxon>
        <taxon>Thermomonosporaceae</taxon>
        <taxon>Actinomadura</taxon>
    </lineage>
</organism>
<dbReference type="PROSITE" id="PS50075">
    <property type="entry name" value="CARRIER"/>
    <property type="match status" value="1"/>
</dbReference>
<dbReference type="InterPro" id="IPR006162">
    <property type="entry name" value="Ppantetheine_attach_site"/>
</dbReference>
<dbReference type="Gene3D" id="1.10.1200.10">
    <property type="entry name" value="ACP-like"/>
    <property type="match status" value="1"/>
</dbReference>
<keyword evidence="5" id="KW-1185">Reference proteome</keyword>
<accession>A0ABR9K4T0</accession>
<protein>
    <submittedName>
        <fullName evidence="4">Acyl carrier protein</fullName>
    </submittedName>
</protein>
<gene>
    <name evidence="4" type="ORF">H4W34_007648</name>
</gene>
<evidence type="ECO:0000259" key="3">
    <source>
        <dbReference type="PROSITE" id="PS50075"/>
    </source>
</evidence>
<keyword evidence="2" id="KW-0597">Phosphoprotein</keyword>
<evidence type="ECO:0000256" key="2">
    <source>
        <dbReference type="ARBA" id="ARBA00022553"/>
    </source>
</evidence>
<evidence type="ECO:0000313" key="5">
    <source>
        <dbReference type="Proteomes" id="UP000627838"/>
    </source>
</evidence>
<dbReference type="InterPro" id="IPR009081">
    <property type="entry name" value="PP-bd_ACP"/>
</dbReference>
<feature type="domain" description="Carrier" evidence="3">
    <location>
        <begin position="23"/>
        <end position="111"/>
    </location>
</feature>
<keyword evidence="1" id="KW-0596">Phosphopantetheine</keyword>
<evidence type="ECO:0000313" key="4">
    <source>
        <dbReference type="EMBL" id="MBE1537815.1"/>
    </source>
</evidence>
<dbReference type="Pfam" id="PF00550">
    <property type="entry name" value="PP-binding"/>
    <property type="match status" value="1"/>
</dbReference>
<sequence length="117" mass="12545">MTNDDAADAAEAEIEEEIEIDEAEVDEVVRGLTEDLVLVLGAEPPAAPIGPGSTFFEDIGLESIEFAALAGRLRARHGDRVDLAEIVAELDVDEFADLTVADLARHIAVARHEDEHG</sequence>